<organism evidence="5 6">
    <name type="scientific">Phakopsora pachyrhizi</name>
    <name type="common">Asian soybean rust disease fungus</name>
    <dbReference type="NCBI Taxonomy" id="170000"/>
    <lineage>
        <taxon>Eukaryota</taxon>
        <taxon>Fungi</taxon>
        <taxon>Dikarya</taxon>
        <taxon>Basidiomycota</taxon>
        <taxon>Pucciniomycotina</taxon>
        <taxon>Pucciniomycetes</taxon>
        <taxon>Pucciniales</taxon>
        <taxon>Phakopsoraceae</taxon>
        <taxon>Phakopsora</taxon>
    </lineage>
</organism>
<keyword evidence="1" id="KW-0732">Signal</keyword>
<keyword evidence="6" id="KW-1185">Reference proteome</keyword>
<dbReference type="InterPro" id="IPR004843">
    <property type="entry name" value="Calcineurin-like_PHP"/>
</dbReference>
<feature type="region of interest" description="Disordered" evidence="2">
    <location>
        <begin position="1"/>
        <end position="40"/>
    </location>
</feature>
<name>A0AAV0AWY4_PHAPC</name>
<keyword evidence="3" id="KW-1133">Transmembrane helix</keyword>
<protein>
    <recommendedName>
        <fullName evidence="4">Calcineurin-like phosphoesterase domain-containing protein</fullName>
    </recommendedName>
</protein>
<dbReference type="PANTHER" id="PTHR22953:SF153">
    <property type="entry name" value="PURPLE ACID PHOSPHATASE"/>
    <property type="match status" value="1"/>
</dbReference>
<dbReference type="EMBL" id="CALTRL010001523">
    <property type="protein sequence ID" value="CAH7672911.1"/>
    <property type="molecule type" value="Genomic_DNA"/>
</dbReference>
<comment type="caution">
    <text evidence="5">The sequence shown here is derived from an EMBL/GenBank/DDBJ whole genome shotgun (WGS) entry which is preliminary data.</text>
</comment>
<dbReference type="Gene3D" id="3.60.21.10">
    <property type="match status" value="1"/>
</dbReference>
<dbReference type="InterPro" id="IPR029052">
    <property type="entry name" value="Metallo-depent_PP-like"/>
</dbReference>
<proteinExistence type="predicted"/>
<evidence type="ECO:0000259" key="4">
    <source>
        <dbReference type="Pfam" id="PF00149"/>
    </source>
</evidence>
<evidence type="ECO:0000256" key="1">
    <source>
        <dbReference type="ARBA" id="ARBA00022729"/>
    </source>
</evidence>
<reference evidence="5" key="1">
    <citation type="submission" date="2022-06" db="EMBL/GenBank/DDBJ databases">
        <authorList>
            <consortium name="SYNGENTA / RWTH Aachen University"/>
        </authorList>
    </citation>
    <scope>NUCLEOTIDE SEQUENCE</scope>
</reference>
<dbReference type="Pfam" id="PF00149">
    <property type="entry name" value="Metallophos"/>
    <property type="match status" value="1"/>
</dbReference>
<evidence type="ECO:0000256" key="3">
    <source>
        <dbReference type="SAM" id="Phobius"/>
    </source>
</evidence>
<feature type="domain" description="Calcineurin-like phosphoesterase" evidence="4">
    <location>
        <begin position="277"/>
        <end position="386"/>
    </location>
</feature>
<sequence>MQRSSAGKASYTSLSLPSTYPTSGLTQQPRNNRHRRSRSTSKLPSAIYDILYVYPASFRGLITLLIFGGIIFWLSSQALIFFRLVIIDNLFSGWLGSNHLTLRKQPLIFVQSPWSASIVWEATQRRSENANSQRGIGLRYWKEGKWTAKMASKSYHSKLVGISDDVDEKGRTMMSNLRKDVIVPTVNVVQPSGWDGRNRWIHSVNLDPLESGKRYRYQLVLEAGDIDQSNGLPRVIKTYGEYEFTWLGINPPDQSEIEHLSLTTVSTNGSVAPIDLVLIGDTHSSPTTLSRLVKKYLNLRSYAHAHRLELFSPRNLTEHVHKSKPDLLIHLGNTVQDNREIKQWQTEFWNPITYQNRPSSEVPIVYARGNHDFDVDGVSLYTSGLPPVQPGELNRTRVALLKNQKNRVILPGITIAERQYTALHTTPRDHRTRGAFFGYSPHPRVRILVLDSNLIQDRQAFYKSRSSLTEVGDHEHWLLWEMARPEWKDASMRIIVVNQAPFVEYSDETTWQHEKHSKLAHYIRTVFVPHFHARSEVTQMYDIPPATMVVSSNEFPAYSRGILRNYVSPYLFGHGPSSEIGDTLVKQIESERFSDMDPHSKELDNGVVYVVTPGSGKLSSDPVTKVENWGFYEMSRADLRQHQSRNSKGGGSDYFTHISLDMAPENFDSDGDWISDSHENTARRSRYSKENIRVYKIVGSQSVCSVEYSKGDKHIKVYNSYDRLYWRTLDTKGRLVDQFVIEASSCRG</sequence>
<dbReference type="CDD" id="cd00838">
    <property type="entry name" value="MPP_superfamily"/>
    <property type="match status" value="1"/>
</dbReference>
<dbReference type="Proteomes" id="UP001153365">
    <property type="component" value="Unassembled WGS sequence"/>
</dbReference>
<keyword evidence="3" id="KW-0812">Transmembrane</keyword>
<dbReference type="AlphaFoldDB" id="A0AAV0AWY4"/>
<evidence type="ECO:0000313" key="6">
    <source>
        <dbReference type="Proteomes" id="UP001153365"/>
    </source>
</evidence>
<dbReference type="PANTHER" id="PTHR22953">
    <property type="entry name" value="ACID PHOSPHATASE RELATED"/>
    <property type="match status" value="1"/>
</dbReference>
<keyword evidence="3" id="KW-0472">Membrane</keyword>
<dbReference type="InterPro" id="IPR039331">
    <property type="entry name" value="PAPs-like"/>
</dbReference>
<accession>A0AAV0AWY4</accession>
<feature type="transmembrane region" description="Helical" evidence="3">
    <location>
        <begin position="51"/>
        <end position="74"/>
    </location>
</feature>
<dbReference type="GO" id="GO:0003993">
    <property type="term" value="F:acid phosphatase activity"/>
    <property type="evidence" value="ECO:0007669"/>
    <property type="project" value="InterPro"/>
</dbReference>
<evidence type="ECO:0000313" key="5">
    <source>
        <dbReference type="EMBL" id="CAH7672911.1"/>
    </source>
</evidence>
<gene>
    <name evidence="5" type="ORF">PPACK8108_LOCUS7747</name>
</gene>
<dbReference type="SUPFAM" id="SSF56300">
    <property type="entry name" value="Metallo-dependent phosphatases"/>
    <property type="match status" value="1"/>
</dbReference>
<feature type="compositionally biased region" description="Low complexity" evidence="2">
    <location>
        <begin position="10"/>
        <end position="23"/>
    </location>
</feature>
<evidence type="ECO:0000256" key="2">
    <source>
        <dbReference type="SAM" id="MobiDB-lite"/>
    </source>
</evidence>